<proteinExistence type="predicted"/>
<accession>A0AA85K458</accession>
<dbReference type="SUPFAM" id="SSF47391">
    <property type="entry name" value="Dimerization-anchoring domain of cAMP-dependent PK regulatory subunit"/>
    <property type="match status" value="1"/>
</dbReference>
<dbReference type="PANTHER" id="PTHR21847:SF1">
    <property type="entry name" value="EF-HAND CALCIUM-BINDING DOMAIN-CONTAINING PROTEIN 10"/>
    <property type="match status" value="1"/>
</dbReference>
<name>A0AA85K458_TRIRE</name>
<protein>
    <recommendedName>
        <fullName evidence="1">EFCAB10 C-terminal EF-hand domain-containing protein</fullName>
    </recommendedName>
</protein>
<keyword evidence="2" id="KW-1185">Reference proteome</keyword>
<dbReference type="PANTHER" id="PTHR21847">
    <property type="entry name" value="EF-HAND CALCIUM-BINDING DOMAIN-CONTAINING PROTEIN 10"/>
    <property type="match status" value="1"/>
</dbReference>
<dbReference type="Proteomes" id="UP000050795">
    <property type="component" value="Unassembled WGS sequence"/>
</dbReference>
<dbReference type="WBParaSite" id="TREG1_76400.1">
    <property type="protein sequence ID" value="TREG1_76400.1"/>
    <property type="gene ID" value="TREG1_76400"/>
</dbReference>
<evidence type="ECO:0000313" key="3">
    <source>
        <dbReference type="WBParaSite" id="TREG1_76400.1"/>
    </source>
</evidence>
<sequence>MTYEHCPRKDEVESYLREHKINDMFQNLTSLLFFHRPENPKQFLAEQLHLLKAARDEYSDPPSLFTEANAESIFNMLDPCEKNAVTLDRYQHALETLGIQQYDKKITEDPAELISKDVYMKEVKTGLKQLASTYKAVEH</sequence>
<evidence type="ECO:0000259" key="1">
    <source>
        <dbReference type="Pfam" id="PF24548"/>
    </source>
</evidence>
<dbReference type="InterPro" id="IPR049760">
    <property type="entry name" value="DD_EFCAB10"/>
</dbReference>
<dbReference type="Pfam" id="PF24548">
    <property type="entry name" value="EF_EFCAB10_C"/>
    <property type="match status" value="1"/>
</dbReference>
<dbReference type="AlphaFoldDB" id="A0AA85K458"/>
<reference evidence="2" key="1">
    <citation type="submission" date="2022-06" db="EMBL/GenBank/DDBJ databases">
        <authorList>
            <person name="Berger JAMES D."/>
            <person name="Berger JAMES D."/>
        </authorList>
    </citation>
    <scope>NUCLEOTIDE SEQUENCE [LARGE SCALE GENOMIC DNA]</scope>
</reference>
<dbReference type="Gene3D" id="1.20.890.10">
    <property type="entry name" value="cAMP-dependent protein kinase regulatory subunit, dimerization-anchoring domain"/>
    <property type="match status" value="1"/>
</dbReference>
<organism evidence="2 3">
    <name type="scientific">Trichobilharzia regenti</name>
    <name type="common">Nasal bird schistosome</name>
    <dbReference type="NCBI Taxonomy" id="157069"/>
    <lineage>
        <taxon>Eukaryota</taxon>
        <taxon>Metazoa</taxon>
        <taxon>Spiralia</taxon>
        <taxon>Lophotrochozoa</taxon>
        <taxon>Platyhelminthes</taxon>
        <taxon>Trematoda</taxon>
        <taxon>Digenea</taxon>
        <taxon>Strigeidida</taxon>
        <taxon>Schistosomatoidea</taxon>
        <taxon>Schistosomatidae</taxon>
        <taxon>Trichobilharzia</taxon>
    </lineage>
</organism>
<reference evidence="3" key="2">
    <citation type="submission" date="2023-11" db="UniProtKB">
        <authorList>
            <consortium name="WormBaseParasite"/>
        </authorList>
    </citation>
    <scope>IDENTIFICATION</scope>
</reference>
<evidence type="ECO:0000313" key="2">
    <source>
        <dbReference type="Proteomes" id="UP000050795"/>
    </source>
</evidence>
<dbReference type="CDD" id="cd22976">
    <property type="entry name" value="DD_EFCAB10"/>
    <property type="match status" value="1"/>
</dbReference>
<dbReference type="InterPro" id="IPR039879">
    <property type="entry name" value="EFC10"/>
</dbReference>
<dbReference type="InterPro" id="IPR056587">
    <property type="entry name" value="EF_EFCAB10_C"/>
</dbReference>
<feature type="domain" description="EFCAB10 C-terminal EF-hand" evidence="1">
    <location>
        <begin position="69"/>
        <end position="127"/>
    </location>
</feature>